<evidence type="ECO:0000259" key="15">
    <source>
        <dbReference type="PROSITE" id="PS51068"/>
    </source>
</evidence>
<dbReference type="SMART" id="SM01232">
    <property type="entry name" value="H2TH"/>
    <property type="match status" value="1"/>
</dbReference>
<keyword evidence="7" id="KW-0862">Zinc</keyword>
<dbReference type="Proteomes" id="UP000324678">
    <property type="component" value="Chromosome"/>
</dbReference>
<keyword evidence="9" id="KW-0234">DNA repair</keyword>
<keyword evidence="11" id="KW-0511">Multifunctional enzyme</keyword>
<dbReference type="InterPro" id="IPR000214">
    <property type="entry name" value="Znf_DNA_glyclase/AP_lyase"/>
</dbReference>
<dbReference type="OrthoDB" id="9800855at2"/>
<keyword evidence="10" id="KW-0456">Lyase</keyword>
<dbReference type="PANTHER" id="PTHR42697:SF1">
    <property type="entry name" value="ENDONUCLEASE 8"/>
    <property type="match status" value="1"/>
</dbReference>
<keyword evidence="12" id="KW-0326">Glycosidase</keyword>
<evidence type="ECO:0000256" key="3">
    <source>
        <dbReference type="ARBA" id="ARBA00022723"/>
    </source>
</evidence>
<evidence type="ECO:0000256" key="6">
    <source>
        <dbReference type="ARBA" id="ARBA00022801"/>
    </source>
</evidence>
<evidence type="ECO:0000256" key="9">
    <source>
        <dbReference type="ARBA" id="ARBA00023204"/>
    </source>
</evidence>
<organism evidence="16 17">
    <name type="scientific">Agromyces intestinalis</name>
    <dbReference type="NCBI Taxonomy" id="2592652"/>
    <lineage>
        <taxon>Bacteria</taxon>
        <taxon>Bacillati</taxon>
        <taxon>Actinomycetota</taxon>
        <taxon>Actinomycetes</taxon>
        <taxon>Micrococcales</taxon>
        <taxon>Microbacteriaceae</taxon>
        <taxon>Agromyces</taxon>
    </lineage>
</organism>
<feature type="domain" description="Formamidopyrimidine-DNA glycosylase catalytic" evidence="15">
    <location>
        <begin position="2"/>
        <end position="101"/>
    </location>
</feature>
<dbReference type="GO" id="GO:0000703">
    <property type="term" value="F:oxidized pyrimidine nucleobase lesion DNA N-glycosylase activity"/>
    <property type="evidence" value="ECO:0007669"/>
    <property type="project" value="TreeGrafter"/>
</dbReference>
<keyword evidence="17" id="KW-1185">Reference proteome</keyword>
<sequence>MPEGDTVFQTAVRLRRALEGRLLTRTDFRVPRFATVDLSGRTVDEVAARGKHLLIRTGDATIHSHLKMEGSWRVFRPGERWNRPAHLARAVLETSDAVAVGFELGMVEVIARDAEPDAVGYLGPDLLGPDWDAGEAVRRIATAPDVPIAVALLDQRNLAGLGNVYVNELCFLRGIRPHRRIGDVSDLDAVVDLGRRLIVANRDRIARVTTGVDRRGERLWVYGRGGEPCRRCGTRIDRGELGRVEGEERVTFWCPNCQR</sequence>
<dbReference type="PANTHER" id="PTHR42697">
    <property type="entry name" value="ENDONUCLEASE 8"/>
    <property type="match status" value="1"/>
</dbReference>
<dbReference type="SUPFAM" id="SSF81624">
    <property type="entry name" value="N-terminal domain of MutM-like DNA repair proteins"/>
    <property type="match status" value="1"/>
</dbReference>
<feature type="domain" description="FPG-type" evidence="14">
    <location>
        <begin position="220"/>
        <end position="259"/>
    </location>
</feature>
<dbReference type="PROSITE" id="PS51066">
    <property type="entry name" value="ZF_FPG_2"/>
    <property type="match status" value="1"/>
</dbReference>
<protein>
    <recommendedName>
        <fullName evidence="2">DNA-(apurinic or apyrimidinic site) lyase</fullName>
        <ecNumber evidence="2">4.2.99.18</ecNumber>
    </recommendedName>
</protein>
<dbReference type="InterPro" id="IPR012319">
    <property type="entry name" value="FPG_cat"/>
</dbReference>
<dbReference type="KEGG" id="ail:FLP10_01750"/>
<evidence type="ECO:0000256" key="1">
    <source>
        <dbReference type="ARBA" id="ARBA00009409"/>
    </source>
</evidence>
<keyword evidence="3" id="KW-0479">Metal-binding</keyword>
<dbReference type="InterPro" id="IPR044090">
    <property type="entry name" value="Nei2_N"/>
</dbReference>
<evidence type="ECO:0000313" key="16">
    <source>
        <dbReference type="EMBL" id="QEO13279.1"/>
    </source>
</evidence>
<dbReference type="RefSeq" id="WP_149159303.1">
    <property type="nucleotide sequence ID" value="NZ_CP043505.1"/>
</dbReference>
<evidence type="ECO:0000256" key="10">
    <source>
        <dbReference type="ARBA" id="ARBA00023239"/>
    </source>
</evidence>
<keyword evidence="6" id="KW-0378">Hydrolase</keyword>
<dbReference type="InterPro" id="IPR015886">
    <property type="entry name" value="H2TH_FPG"/>
</dbReference>
<dbReference type="SUPFAM" id="SSF46946">
    <property type="entry name" value="S13-like H2TH domain"/>
    <property type="match status" value="1"/>
</dbReference>
<keyword evidence="5 13" id="KW-0863">Zinc-finger</keyword>
<evidence type="ECO:0000256" key="12">
    <source>
        <dbReference type="ARBA" id="ARBA00023295"/>
    </source>
</evidence>
<name>A0A5C1YE37_9MICO</name>
<dbReference type="EMBL" id="CP043505">
    <property type="protein sequence ID" value="QEO13279.1"/>
    <property type="molecule type" value="Genomic_DNA"/>
</dbReference>
<comment type="similarity">
    <text evidence="1">Belongs to the FPG family.</text>
</comment>
<dbReference type="SUPFAM" id="SSF57716">
    <property type="entry name" value="Glucocorticoid receptor-like (DNA-binding domain)"/>
    <property type="match status" value="1"/>
</dbReference>
<keyword evidence="4" id="KW-0227">DNA damage</keyword>
<accession>A0A5C1YE37</accession>
<dbReference type="SMART" id="SM00898">
    <property type="entry name" value="Fapy_DNA_glyco"/>
    <property type="match status" value="1"/>
</dbReference>
<dbReference type="Gene3D" id="3.20.190.10">
    <property type="entry name" value="MutM-like, N-terminal"/>
    <property type="match status" value="1"/>
</dbReference>
<dbReference type="Pfam" id="PF01149">
    <property type="entry name" value="Fapy_DNA_glyco"/>
    <property type="match status" value="1"/>
</dbReference>
<evidence type="ECO:0000256" key="8">
    <source>
        <dbReference type="ARBA" id="ARBA00023125"/>
    </source>
</evidence>
<dbReference type="GO" id="GO:0008270">
    <property type="term" value="F:zinc ion binding"/>
    <property type="evidence" value="ECO:0007669"/>
    <property type="project" value="UniProtKB-KW"/>
</dbReference>
<proteinExistence type="inferred from homology"/>
<dbReference type="Pfam" id="PF06831">
    <property type="entry name" value="H2TH"/>
    <property type="match status" value="1"/>
</dbReference>
<evidence type="ECO:0000256" key="11">
    <source>
        <dbReference type="ARBA" id="ARBA00023268"/>
    </source>
</evidence>
<dbReference type="GO" id="GO:0140078">
    <property type="term" value="F:class I DNA-(apurinic or apyrimidinic site) endonuclease activity"/>
    <property type="evidence" value="ECO:0007669"/>
    <property type="project" value="UniProtKB-EC"/>
</dbReference>
<evidence type="ECO:0000256" key="7">
    <source>
        <dbReference type="ARBA" id="ARBA00022833"/>
    </source>
</evidence>
<dbReference type="GO" id="GO:0003684">
    <property type="term" value="F:damaged DNA binding"/>
    <property type="evidence" value="ECO:0007669"/>
    <property type="project" value="InterPro"/>
</dbReference>
<evidence type="ECO:0000256" key="5">
    <source>
        <dbReference type="ARBA" id="ARBA00022771"/>
    </source>
</evidence>
<reference evidence="16 17" key="1">
    <citation type="submission" date="2019-09" db="EMBL/GenBank/DDBJ databases">
        <title>Genome sequencing of strain KACC 19306.</title>
        <authorList>
            <person name="Heo J."/>
            <person name="Kim S.-J."/>
            <person name="Kim J.-S."/>
            <person name="Hong S.-B."/>
            <person name="Kwon S.-W."/>
        </authorList>
    </citation>
    <scope>NUCLEOTIDE SEQUENCE [LARGE SCALE GENOMIC DNA]</scope>
    <source>
        <strain evidence="16 17">KACC 19306</strain>
    </source>
</reference>
<dbReference type="GO" id="GO:0006284">
    <property type="term" value="P:base-excision repair"/>
    <property type="evidence" value="ECO:0007669"/>
    <property type="project" value="InterPro"/>
</dbReference>
<dbReference type="AlphaFoldDB" id="A0A5C1YE37"/>
<evidence type="ECO:0000259" key="14">
    <source>
        <dbReference type="PROSITE" id="PS51066"/>
    </source>
</evidence>
<dbReference type="CDD" id="cd08971">
    <property type="entry name" value="AcNei2_N"/>
    <property type="match status" value="1"/>
</dbReference>
<gene>
    <name evidence="16" type="ORF">FLP10_01750</name>
</gene>
<dbReference type="PROSITE" id="PS51068">
    <property type="entry name" value="FPG_CAT"/>
    <property type="match status" value="1"/>
</dbReference>
<evidence type="ECO:0000256" key="4">
    <source>
        <dbReference type="ARBA" id="ARBA00022763"/>
    </source>
</evidence>
<evidence type="ECO:0000256" key="13">
    <source>
        <dbReference type="PROSITE-ProRule" id="PRU00391"/>
    </source>
</evidence>
<evidence type="ECO:0000256" key="2">
    <source>
        <dbReference type="ARBA" id="ARBA00012720"/>
    </source>
</evidence>
<dbReference type="InterPro" id="IPR035937">
    <property type="entry name" value="FPG_N"/>
</dbReference>
<keyword evidence="8" id="KW-0238">DNA-binding</keyword>
<dbReference type="EC" id="4.2.99.18" evidence="2"/>
<evidence type="ECO:0000313" key="17">
    <source>
        <dbReference type="Proteomes" id="UP000324678"/>
    </source>
</evidence>
<dbReference type="InterPro" id="IPR010979">
    <property type="entry name" value="Ribosomal_uS13-like_H2TH"/>
</dbReference>
<dbReference type="Gene3D" id="1.10.8.50">
    <property type="match status" value="1"/>
</dbReference>